<dbReference type="RefSeq" id="WP_147158847.1">
    <property type="nucleotide sequence ID" value="NZ_BJYR01000009.1"/>
</dbReference>
<dbReference type="OrthoDB" id="7566477at2"/>
<organism evidence="2 3">
    <name type="scientific">Novosphingobium sediminis</name>
    <dbReference type="NCBI Taxonomy" id="707214"/>
    <lineage>
        <taxon>Bacteria</taxon>
        <taxon>Pseudomonadati</taxon>
        <taxon>Pseudomonadota</taxon>
        <taxon>Alphaproteobacteria</taxon>
        <taxon>Sphingomonadales</taxon>
        <taxon>Sphingomonadaceae</taxon>
        <taxon>Novosphingobium</taxon>
    </lineage>
</organism>
<comment type="caution">
    <text evidence="2">The sequence shown here is derived from an EMBL/GenBank/DDBJ whole genome shotgun (WGS) entry which is preliminary data.</text>
</comment>
<dbReference type="InterPro" id="IPR011990">
    <property type="entry name" value="TPR-like_helical_dom_sf"/>
</dbReference>
<dbReference type="Proteomes" id="UP000321464">
    <property type="component" value="Unassembled WGS sequence"/>
</dbReference>
<feature type="region of interest" description="Disordered" evidence="1">
    <location>
        <begin position="313"/>
        <end position="336"/>
    </location>
</feature>
<dbReference type="EMBL" id="BJYR01000009">
    <property type="protein sequence ID" value="GEN99496.1"/>
    <property type="molecule type" value="Genomic_DNA"/>
</dbReference>
<evidence type="ECO:0000313" key="2">
    <source>
        <dbReference type="EMBL" id="GEN99496.1"/>
    </source>
</evidence>
<dbReference type="SUPFAM" id="SSF48452">
    <property type="entry name" value="TPR-like"/>
    <property type="match status" value="1"/>
</dbReference>
<protein>
    <recommendedName>
        <fullName evidence="4">Tetratricopeptide repeat protein</fullName>
    </recommendedName>
</protein>
<reference evidence="2 3" key="1">
    <citation type="submission" date="2019-07" db="EMBL/GenBank/DDBJ databases">
        <title>Whole genome shotgun sequence of Novosphingobium sediminis NBRC 106119.</title>
        <authorList>
            <person name="Hosoyama A."/>
            <person name="Uohara A."/>
            <person name="Ohji S."/>
            <person name="Ichikawa N."/>
        </authorList>
    </citation>
    <scope>NUCLEOTIDE SEQUENCE [LARGE SCALE GENOMIC DNA]</scope>
    <source>
        <strain evidence="2 3">NBRC 106119</strain>
    </source>
</reference>
<proteinExistence type="predicted"/>
<accession>A0A512AII6</accession>
<dbReference type="AlphaFoldDB" id="A0A512AII6"/>
<keyword evidence="3" id="KW-1185">Reference proteome</keyword>
<evidence type="ECO:0000256" key="1">
    <source>
        <dbReference type="SAM" id="MobiDB-lite"/>
    </source>
</evidence>
<sequence>MLILLPALIAAQAPLPADVWHQIGPNPHSYEPAPLPIPRRKRVTEVPPPVPGETPPATQTGIPALAPAQAASPRPTRYTLCLAAGEKDLTAGIAAARAWLAEAGKAATPDTAHGAAAQCLGQLLLQQGDSTGAEAAFAESAGQVPGNNPAAVAALQTMAGNAALAGGRAEAALGWYDKALTPPSASAASADDNAVRGAVQIGRARALVALGRLPEASGALQEAHRLAPNEPEGWLLSATLARRGKDLERAQRDIEVAASLALHGDPLGAPIGLEAGVIAMLSGREDAARKSWESVVALAPNSPEAVTAKGYLDQIGPAPTSSAPAPAPAAPPENAR</sequence>
<feature type="compositionally biased region" description="Pro residues" evidence="1">
    <location>
        <begin position="325"/>
        <end position="336"/>
    </location>
</feature>
<gene>
    <name evidence="2" type="ORF">NSE01_13290</name>
</gene>
<feature type="region of interest" description="Disordered" evidence="1">
    <location>
        <begin position="41"/>
        <end position="61"/>
    </location>
</feature>
<name>A0A512AII6_9SPHN</name>
<evidence type="ECO:0000313" key="3">
    <source>
        <dbReference type="Proteomes" id="UP000321464"/>
    </source>
</evidence>
<dbReference type="Pfam" id="PF13428">
    <property type="entry name" value="TPR_14"/>
    <property type="match status" value="1"/>
</dbReference>
<evidence type="ECO:0008006" key="4">
    <source>
        <dbReference type="Google" id="ProtNLM"/>
    </source>
</evidence>
<dbReference type="Gene3D" id="1.25.40.10">
    <property type="entry name" value="Tetratricopeptide repeat domain"/>
    <property type="match status" value="1"/>
</dbReference>